<dbReference type="EMBL" id="JAKELL010000006">
    <property type="protein sequence ID" value="KAH8997943.1"/>
    <property type="molecule type" value="Genomic_DNA"/>
</dbReference>
<dbReference type="CDD" id="cd18186">
    <property type="entry name" value="BTB_POZ_ZBTB_KLHL-like"/>
    <property type="match status" value="1"/>
</dbReference>
<sequence>MFFMFRIKGRVHSGSEEVSCIQIDREVQILWGDQRSTQGVFKGSMMLNHYASHPKSWYGERVQRTQQMTDDPCYIIPDLFSWPLSTTTQAVPSTMSTTSFGQGSALEASTKKGVKLHPFYFEDPHVVLKVEDQIYRVHRYFLVRESDFFRDMFSLPHGGSARVEGVDDEHPICIPDTTTAIEFENLLWFLYFGMHDDHRPTVTDWISILTVSTRLIFPKVRERAIKELTSRLEDIDPFDLIGLAVKYDVQQWLKPTYRRIVTRVELITYAEAQKIPFPMAVMLMRSHERYSRLTKDGNHRSSSVIIQSEVTIMEKDLPVDNKKAT</sequence>
<dbReference type="Proteomes" id="UP001201163">
    <property type="component" value="Unassembled WGS sequence"/>
</dbReference>
<proteinExistence type="predicted"/>
<name>A0AAD4LSD7_9AGAM</name>
<keyword evidence="3" id="KW-1185">Reference proteome</keyword>
<dbReference type="PROSITE" id="PS50097">
    <property type="entry name" value="BTB"/>
    <property type="match status" value="1"/>
</dbReference>
<evidence type="ECO:0000313" key="3">
    <source>
        <dbReference type="Proteomes" id="UP001201163"/>
    </source>
</evidence>
<evidence type="ECO:0000313" key="2">
    <source>
        <dbReference type="EMBL" id="KAH8997943.1"/>
    </source>
</evidence>
<dbReference type="AlphaFoldDB" id="A0AAD4LSD7"/>
<evidence type="ECO:0000259" key="1">
    <source>
        <dbReference type="PROSITE" id="PS50097"/>
    </source>
</evidence>
<dbReference type="InterPro" id="IPR000210">
    <property type="entry name" value="BTB/POZ_dom"/>
</dbReference>
<organism evidence="2 3">
    <name type="scientific">Lactarius akahatsu</name>
    <dbReference type="NCBI Taxonomy" id="416441"/>
    <lineage>
        <taxon>Eukaryota</taxon>
        <taxon>Fungi</taxon>
        <taxon>Dikarya</taxon>
        <taxon>Basidiomycota</taxon>
        <taxon>Agaricomycotina</taxon>
        <taxon>Agaricomycetes</taxon>
        <taxon>Russulales</taxon>
        <taxon>Russulaceae</taxon>
        <taxon>Lactarius</taxon>
    </lineage>
</organism>
<accession>A0AAD4LSD7</accession>
<reference evidence="2" key="1">
    <citation type="submission" date="2022-01" db="EMBL/GenBank/DDBJ databases">
        <title>Comparative genomics reveals a dynamic genome evolution in the ectomycorrhizal milk-cap (Lactarius) mushrooms.</title>
        <authorList>
            <consortium name="DOE Joint Genome Institute"/>
            <person name="Lebreton A."/>
            <person name="Tang N."/>
            <person name="Kuo A."/>
            <person name="LaButti K."/>
            <person name="Drula E."/>
            <person name="Barry K."/>
            <person name="Clum A."/>
            <person name="Lipzen A."/>
            <person name="Mousain D."/>
            <person name="Ng V."/>
            <person name="Wang R."/>
            <person name="Wang X."/>
            <person name="Dai Y."/>
            <person name="Henrissat B."/>
            <person name="Grigoriev I.V."/>
            <person name="Guerin-Laguette A."/>
            <person name="Yu F."/>
            <person name="Martin F.M."/>
        </authorList>
    </citation>
    <scope>NUCLEOTIDE SEQUENCE</scope>
    <source>
        <strain evidence="2">QP</strain>
    </source>
</reference>
<dbReference type="SUPFAM" id="SSF54695">
    <property type="entry name" value="POZ domain"/>
    <property type="match status" value="1"/>
</dbReference>
<dbReference type="SMART" id="SM00225">
    <property type="entry name" value="BTB"/>
    <property type="match status" value="1"/>
</dbReference>
<comment type="caution">
    <text evidence="2">The sequence shown here is derived from an EMBL/GenBank/DDBJ whole genome shotgun (WGS) entry which is preliminary data.</text>
</comment>
<dbReference type="InterPro" id="IPR011333">
    <property type="entry name" value="SKP1/BTB/POZ_sf"/>
</dbReference>
<gene>
    <name evidence="2" type="ORF">EDB92DRAFT_1837038</name>
</gene>
<feature type="domain" description="BTB" evidence="1">
    <location>
        <begin position="124"/>
        <end position="193"/>
    </location>
</feature>
<protein>
    <recommendedName>
        <fullName evidence="1">BTB domain-containing protein</fullName>
    </recommendedName>
</protein>
<dbReference type="Pfam" id="PF00651">
    <property type="entry name" value="BTB"/>
    <property type="match status" value="1"/>
</dbReference>
<dbReference type="Gene3D" id="3.30.710.10">
    <property type="entry name" value="Potassium Channel Kv1.1, Chain A"/>
    <property type="match status" value="1"/>
</dbReference>